<evidence type="ECO:0000256" key="3">
    <source>
        <dbReference type="ARBA" id="ARBA00022786"/>
    </source>
</evidence>
<dbReference type="CTD" id="148581"/>
<dbReference type="GO" id="GO:0005524">
    <property type="term" value="F:ATP binding"/>
    <property type="evidence" value="ECO:0007669"/>
    <property type="project" value="UniProtKB-UniRule"/>
</dbReference>
<dbReference type="InterPro" id="IPR023313">
    <property type="entry name" value="UBQ-conjugating_AS"/>
</dbReference>
<dbReference type="STRING" id="1706337.A0A341D0J6"/>
<dbReference type="RefSeq" id="XP_024620538.1">
    <property type="nucleotide sequence ID" value="XM_024764770.1"/>
</dbReference>
<dbReference type="PROSITE" id="PS00183">
    <property type="entry name" value="UBC_1"/>
    <property type="match status" value="1"/>
</dbReference>
<organism evidence="15 16">
    <name type="scientific">Neophocaena asiaeorientalis asiaeorientalis</name>
    <name type="common">Yangtze finless porpoise</name>
    <name type="synonym">Neophocaena phocaenoides subsp. asiaeorientalis</name>
    <dbReference type="NCBI Taxonomy" id="1706337"/>
    <lineage>
        <taxon>Eukaryota</taxon>
        <taxon>Metazoa</taxon>
        <taxon>Chordata</taxon>
        <taxon>Craniata</taxon>
        <taxon>Vertebrata</taxon>
        <taxon>Euteleostomi</taxon>
        <taxon>Mammalia</taxon>
        <taxon>Eutheria</taxon>
        <taxon>Laurasiatheria</taxon>
        <taxon>Artiodactyla</taxon>
        <taxon>Whippomorpha</taxon>
        <taxon>Cetacea</taxon>
        <taxon>Odontoceti</taxon>
        <taxon>Phocoenidae</taxon>
        <taxon>Neophocaena</taxon>
    </lineage>
</organism>
<dbReference type="InterPro" id="IPR016135">
    <property type="entry name" value="UBQ-conjugating_enzyme/RWD"/>
</dbReference>
<comment type="function">
    <text evidence="7">Catalyzes the covalent attachment of ubiquitin to other proteins.</text>
</comment>
<keyword evidence="1" id="KW-0808">Transferase</keyword>
<reference evidence="16" key="1">
    <citation type="submission" date="2025-08" db="UniProtKB">
        <authorList>
            <consortium name="RefSeq"/>
        </authorList>
    </citation>
    <scope>IDENTIFICATION</scope>
    <source>
        <tissue evidence="16">Meat</tissue>
    </source>
</reference>
<dbReference type="FunCoup" id="A0A341D0J6">
    <property type="interactions" value="13"/>
</dbReference>
<evidence type="ECO:0000256" key="1">
    <source>
        <dbReference type="ARBA" id="ARBA00022679"/>
    </source>
</evidence>
<evidence type="ECO:0000256" key="9">
    <source>
        <dbReference type="ARBA" id="ARBA00076315"/>
    </source>
</evidence>
<dbReference type="PANTHER" id="PTHR24067">
    <property type="entry name" value="UBIQUITIN-CONJUGATING ENZYME E2"/>
    <property type="match status" value="1"/>
</dbReference>
<keyword evidence="15" id="KW-1185">Reference proteome</keyword>
<dbReference type="InParanoid" id="A0A341D0J6"/>
<evidence type="ECO:0000256" key="4">
    <source>
        <dbReference type="ARBA" id="ARBA00022840"/>
    </source>
</evidence>
<sequence>MYSRAYILLQREFQELKKNNYEGITGFPVSEDMMQWEVDIEGLQNTVWHGSFFQLRINFTSEYNFVPPVVKFRTIPFHPNVDPHTGRPCIEFLDNTHKWNRSYTLSSILLTLQVMLSNPVLENPVNLEAAHILIKDETLYRQIILRLFHQPLQSKDDSSESPKEPDKVNRSIKSVSFYDYYKTWSGIATSKATEYYRTPLLEDPNFIGEYYKWKKNELRRPKEWGLKYAAAMARIARENKKPHKTNYPTERSYLCTTPVQTFPDSQTETDIVTKTDETKERWKRKVLPVDVSTNEPWEEEVEDLVAWTNTLDTDALEDQA</sequence>
<evidence type="ECO:0000256" key="7">
    <source>
        <dbReference type="ARBA" id="ARBA00053619"/>
    </source>
</evidence>
<accession>A0A341D0J6</accession>
<dbReference type="CDD" id="cd23806">
    <property type="entry name" value="UBCc_UBE2U"/>
    <property type="match status" value="1"/>
</dbReference>
<evidence type="ECO:0000256" key="5">
    <source>
        <dbReference type="ARBA" id="ARBA00022843"/>
    </source>
</evidence>
<dbReference type="Gene3D" id="3.10.110.10">
    <property type="entry name" value="Ubiquitin Conjugating Enzyme"/>
    <property type="match status" value="1"/>
</dbReference>
<dbReference type="AlphaFoldDB" id="A0A341D0J6"/>
<dbReference type="PROSITE" id="PS50127">
    <property type="entry name" value="UBC_2"/>
    <property type="match status" value="1"/>
</dbReference>
<evidence type="ECO:0000256" key="11">
    <source>
        <dbReference type="ARBA" id="ARBA00082135"/>
    </source>
</evidence>
<evidence type="ECO:0000313" key="16">
    <source>
        <dbReference type="RefSeq" id="XP_024620538.1"/>
    </source>
</evidence>
<dbReference type="KEGG" id="nasi:112412975"/>
<feature type="active site" description="Glycyl thioester intermediate" evidence="12">
    <location>
        <position position="89"/>
    </location>
</feature>
<keyword evidence="2 13" id="KW-0547">Nucleotide-binding</keyword>
<evidence type="ECO:0000256" key="2">
    <source>
        <dbReference type="ARBA" id="ARBA00022741"/>
    </source>
</evidence>
<dbReference type="FunFam" id="3.10.110.10:FF:000067">
    <property type="entry name" value="ubiquitin-conjugating enzyme E2 U isoform X1"/>
    <property type="match status" value="1"/>
</dbReference>
<evidence type="ECO:0000256" key="10">
    <source>
        <dbReference type="ARBA" id="ARBA00077510"/>
    </source>
</evidence>
<evidence type="ECO:0000313" key="15">
    <source>
        <dbReference type="Proteomes" id="UP000252040"/>
    </source>
</evidence>
<evidence type="ECO:0000259" key="14">
    <source>
        <dbReference type="PROSITE" id="PS50127"/>
    </source>
</evidence>
<dbReference type="InterPro" id="IPR000608">
    <property type="entry name" value="UBC"/>
</dbReference>
<evidence type="ECO:0000256" key="12">
    <source>
        <dbReference type="PROSITE-ProRule" id="PRU10133"/>
    </source>
</evidence>
<dbReference type="SUPFAM" id="SSF54495">
    <property type="entry name" value="UBC-like"/>
    <property type="match status" value="1"/>
</dbReference>
<comment type="pathway">
    <text evidence="6">Protein modification.</text>
</comment>
<feature type="domain" description="UBC core" evidence="14">
    <location>
        <begin position="4"/>
        <end position="153"/>
    </location>
</feature>
<evidence type="ECO:0000256" key="13">
    <source>
        <dbReference type="RuleBase" id="RU362109"/>
    </source>
</evidence>
<proteinExistence type="inferred from homology"/>
<dbReference type="GO" id="GO:0016740">
    <property type="term" value="F:transferase activity"/>
    <property type="evidence" value="ECO:0007669"/>
    <property type="project" value="UniProtKB-KW"/>
</dbReference>
<keyword evidence="3 13" id="KW-0833">Ubl conjugation pathway</keyword>
<evidence type="ECO:0000256" key="6">
    <source>
        <dbReference type="ARBA" id="ARBA00043952"/>
    </source>
</evidence>
<dbReference type="SMART" id="SM00212">
    <property type="entry name" value="UBCc"/>
    <property type="match status" value="1"/>
</dbReference>
<dbReference type="Pfam" id="PF00179">
    <property type="entry name" value="UQ_con"/>
    <property type="match status" value="1"/>
</dbReference>
<comment type="similarity">
    <text evidence="13">Belongs to the ubiquitin-conjugating enzyme family.</text>
</comment>
<keyword evidence="4 13" id="KW-0067">ATP-binding</keyword>
<name>A0A341D0J6_NEOAA</name>
<dbReference type="GeneID" id="112412975"/>
<evidence type="ECO:0000256" key="8">
    <source>
        <dbReference type="ARBA" id="ARBA00072443"/>
    </source>
</evidence>
<protein>
    <recommendedName>
        <fullName evidence="8">Ubiquitin-conjugating enzyme E2 U</fullName>
    </recommendedName>
    <alternativeName>
        <fullName evidence="9">E2 ubiquitin-conjugating enzyme U</fullName>
    </alternativeName>
    <alternativeName>
        <fullName evidence="11">Ubiquitin carrier protein U</fullName>
    </alternativeName>
    <alternativeName>
        <fullName evidence="10">Ubiquitin-protein ligase U</fullName>
    </alternativeName>
</protein>
<dbReference type="Proteomes" id="UP000252040">
    <property type="component" value="Unplaced"/>
</dbReference>
<keyword evidence="5" id="KW-0832">Ubl conjugation</keyword>
<gene>
    <name evidence="16" type="primary">UBE2U</name>
</gene>
<dbReference type="InterPro" id="IPR050113">
    <property type="entry name" value="Ub_conjugating_enzyme"/>
</dbReference>